<sequence length="186" mass="20845">MRLLLLFTALLLLSGDLFANNRERLKEANFATTHELAQNNLERKNQSVLTYLWADVYAAAFYAPTKASARQAVSTPLTQRLELYYFRNIDSQDVVKAAWVTLERQHDAATLQRLRPELDALHATFKDIQPGDRYALNFTAGSGLTLEINGKVAFTSQNPALARAYLGIWLSPDGLSDELRTSLLAD</sequence>
<dbReference type="InterPro" id="IPR016088">
    <property type="entry name" value="Chalcone_isomerase_3-sand"/>
</dbReference>
<dbReference type="AlphaFoldDB" id="A0AB37Z2W2"/>
<dbReference type="GO" id="GO:0016872">
    <property type="term" value="F:intramolecular lyase activity"/>
    <property type="evidence" value="ECO:0007669"/>
    <property type="project" value="InterPro"/>
</dbReference>
<evidence type="ECO:0000259" key="1">
    <source>
        <dbReference type="Pfam" id="PF16036"/>
    </source>
</evidence>
<dbReference type="Proteomes" id="UP000242418">
    <property type="component" value="Unassembled WGS sequence"/>
</dbReference>
<comment type="caution">
    <text evidence="2">The sequence shown here is derived from an EMBL/GenBank/DDBJ whole genome shotgun (WGS) entry which is preliminary data.</text>
</comment>
<organism evidence="2 3">
    <name type="scientific">Pseudomonas peli</name>
    <dbReference type="NCBI Taxonomy" id="592361"/>
    <lineage>
        <taxon>Bacteria</taxon>
        <taxon>Pseudomonadati</taxon>
        <taxon>Pseudomonadota</taxon>
        <taxon>Gammaproteobacteria</taxon>
        <taxon>Pseudomonadales</taxon>
        <taxon>Pseudomonadaceae</taxon>
        <taxon>Pseudomonas</taxon>
    </lineage>
</organism>
<accession>A0AB37Z2W2</accession>
<dbReference type="InterPro" id="IPR036298">
    <property type="entry name" value="Chalcone_isomerase_sf"/>
</dbReference>
<dbReference type="Gene3D" id="3.50.70.10">
    <property type="match status" value="1"/>
</dbReference>
<keyword evidence="3" id="KW-1185">Reference proteome</keyword>
<dbReference type="RefSeq" id="WP_090248043.1">
    <property type="nucleotide sequence ID" value="NZ_FMTL01000001.1"/>
</dbReference>
<evidence type="ECO:0000313" key="2">
    <source>
        <dbReference type="EMBL" id="SCW32097.1"/>
    </source>
</evidence>
<dbReference type="EMBL" id="FMTL01000001">
    <property type="protein sequence ID" value="SCW32097.1"/>
    <property type="molecule type" value="Genomic_DNA"/>
</dbReference>
<protein>
    <submittedName>
        <fullName evidence="2">Chalcone isomerase-like</fullName>
    </submittedName>
</protein>
<dbReference type="Pfam" id="PF16036">
    <property type="entry name" value="Chalcone_3"/>
    <property type="match status" value="1"/>
</dbReference>
<reference evidence="2 3" key="1">
    <citation type="submission" date="2016-10" db="EMBL/GenBank/DDBJ databases">
        <authorList>
            <person name="Varghese N."/>
            <person name="Submissions S."/>
        </authorList>
    </citation>
    <scope>NUCLEOTIDE SEQUENCE [LARGE SCALE GENOMIC DNA]</scope>
    <source>
        <strain evidence="2 3">DSM 17833</strain>
    </source>
</reference>
<keyword evidence="2" id="KW-0413">Isomerase</keyword>
<gene>
    <name evidence="2" type="ORF">SAMN05216370_0407</name>
</gene>
<proteinExistence type="predicted"/>
<feature type="domain" description="Chalcone isomerase" evidence="1">
    <location>
        <begin position="25"/>
        <end position="184"/>
    </location>
</feature>
<evidence type="ECO:0000313" key="3">
    <source>
        <dbReference type="Proteomes" id="UP000242418"/>
    </source>
</evidence>
<dbReference type="InterPro" id="IPR016087">
    <property type="entry name" value="Chalcone_isomerase"/>
</dbReference>
<dbReference type="SUPFAM" id="SSF54626">
    <property type="entry name" value="Chalcone isomerase"/>
    <property type="match status" value="1"/>
</dbReference>
<name>A0AB37Z2W2_9PSED</name>